<dbReference type="EMBL" id="JAWWNJ010000046">
    <property type="protein sequence ID" value="KAK7018408.1"/>
    <property type="molecule type" value="Genomic_DNA"/>
</dbReference>
<accession>A0AAW0AZL1</accession>
<organism evidence="1 2">
    <name type="scientific">Favolaschia claudopus</name>
    <dbReference type="NCBI Taxonomy" id="2862362"/>
    <lineage>
        <taxon>Eukaryota</taxon>
        <taxon>Fungi</taxon>
        <taxon>Dikarya</taxon>
        <taxon>Basidiomycota</taxon>
        <taxon>Agaricomycotina</taxon>
        <taxon>Agaricomycetes</taxon>
        <taxon>Agaricomycetidae</taxon>
        <taxon>Agaricales</taxon>
        <taxon>Marasmiineae</taxon>
        <taxon>Mycenaceae</taxon>
        <taxon>Favolaschia</taxon>
    </lineage>
</organism>
<evidence type="ECO:0000313" key="1">
    <source>
        <dbReference type="EMBL" id="KAK7018408.1"/>
    </source>
</evidence>
<sequence length="216" mass="22857">MAILKCESCATTQAFYDFDRPIERDAQGRINREGGWRFDPNTGRCISDASDYSGRSQPYWRMCFGCNRKHMWVYSSEPPPVSDWTPGPAQYATHEAAAVEQGLSAAPEYVWSVRRKSCGCRGRCQLRGGGIGGCGCASNGYACSVSCGCGGRGEDGQCLSPYTPPQGADPGSKRCSCSSGCQVGVYIGGSCGCASLAIGCSELCACQGNCRNGPRA</sequence>
<evidence type="ECO:0000313" key="2">
    <source>
        <dbReference type="Proteomes" id="UP001362999"/>
    </source>
</evidence>
<comment type="caution">
    <text evidence="1">The sequence shown here is derived from an EMBL/GenBank/DDBJ whole genome shotgun (WGS) entry which is preliminary data.</text>
</comment>
<dbReference type="AlphaFoldDB" id="A0AAW0AZL1"/>
<name>A0AAW0AZL1_9AGAR</name>
<reference evidence="1 2" key="1">
    <citation type="journal article" date="2024" name="J Genomics">
        <title>Draft genome sequencing and assembly of Favolaschia claudopus CIRM-BRFM 2984 isolated from oak limbs.</title>
        <authorList>
            <person name="Navarro D."/>
            <person name="Drula E."/>
            <person name="Chaduli D."/>
            <person name="Cazenave R."/>
            <person name="Ahrendt S."/>
            <person name="Wang J."/>
            <person name="Lipzen A."/>
            <person name="Daum C."/>
            <person name="Barry K."/>
            <person name="Grigoriev I.V."/>
            <person name="Favel A."/>
            <person name="Rosso M.N."/>
            <person name="Martin F."/>
        </authorList>
    </citation>
    <scope>NUCLEOTIDE SEQUENCE [LARGE SCALE GENOMIC DNA]</scope>
    <source>
        <strain evidence="1 2">CIRM-BRFM 2984</strain>
    </source>
</reference>
<keyword evidence="2" id="KW-1185">Reference proteome</keyword>
<gene>
    <name evidence="1" type="ORF">R3P38DRAFT_2715684</name>
</gene>
<dbReference type="Proteomes" id="UP001362999">
    <property type="component" value="Unassembled WGS sequence"/>
</dbReference>
<proteinExistence type="predicted"/>
<protein>
    <submittedName>
        <fullName evidence="1">Uncharacterized protein</fullName>
    </submittedName>
</protein>